<dbReference type="OrthoDB" id="3943408at2759"/>
<reference evidence="2" key="1">
    <citation type="journal article" date="2020" name="Stud. Mycol.">
        <title>101 Dothideomycetes genomes: a test case for predicting lifestyles and emergence of pathogens.</title>
        <authorList>
            <person name="Haridas S."/>
            <person name="Albert R."/>
            <person name="Binder M."/>
            <person name="Bloem J."/>
            <person name="Labutti K."/>
            <person name="Salamov A."/>
            <person name="Andreopoulos B."/>
            <person name="Baker S."/>
            <person name="Barry K."/>
            <person name="Bills G."/>
            <person name="Bluhm B."/>
            <person name="Cannon C."/>
            <person name="Castanera R."/>
            <person name="Culley D."/>
            <person name="Daum C."/>
            <person name="Ezra D."/>
            <person name="Gonzalez J."/>
            <person name="Henrissat B."/>
            <person name="Kuo A."/>
            <person name="Liang C."/>
            <person name="Lipzen A."/>
            <person name="Lutzoni F."/>
            <person name="Magnuson J."/>
            <person name="Mondo S."/>
            <person name="Nolan M."/>
            <person name="Ohm R."/>
            <person name="Pangilinan J."/>
            <person name="Park H.-J."/>
            <person name="Ramirez L."/>
            <person name="Alfaro M."/>
            <person name="Sun H."/>
            <person name="Tritt A."/>
            <person name="Yoshinaga Y."/>
            <person name="Zwiers L.-H."/>
            <person name="Turgeon B."/>
            <person name="Goodwin S."/>
            <person name="Spatafora J."/>
            <person name="Crous P."/>
            <person name="Grigoriev I."/>
        </authorList>
    </citation>
    <scope>NUCLEOTIDE SEQUENCE</scope>
    <source>
        <strain evidence="2">CBS 121739</strain>
    </source>
</reference>
<dbReference type="Proteomes" id="UP000799437">
    <property type="component" value="Unassembled WGS sequence"/>
</dbReference>
<evidence type="ECO:0000313" key="3">
    <source>
        <dbReference type="Proteomes" id="UP000799437"/>
    </source>
</evidence>
<evidence type="ECO:0000313" key="2">
    <source>
        <dbReference type="EMBL" id="KAF2761256.1"/>
    </source>
</evidence>
<feature type="compositionally biased region" description="Acidic residues" evidence="1">
    <location>
        <begin position="10"/>
        <end position="22"/>
    </location>
</feature>
<keyword evidence="3" id="KW-1185">Reference proteome</keyword>
<proteinExistence type="predicted"/>
<feature type="compositionally biased region" description="Acidic residues" evidence="1">
    <location>
        <begin position="76"/>
        <end position="92"/>
    </location>
</feature>
<name>A0A6A6WGZ8_9PEZI</name>
<dbReference type="EMBL" id="ML996567">
    <property type="protein sequence ID" value="KAF2761256.1"/>
    <property type="molecule type" value="Genomic_DNA"/>
</dbReference>
<protein>
    <submittedName>
        <fullName evidence="2">Uncharacterized protein</fullName>
    </submittedName>
</protein>
<feature type="region of interest" description="Disordered" evidence="1">
    <location>
        <begin position="1"/>
        <end position="96"/>
    </location>
</feature>
<dbReference type="AlphaFoldDB" id="A0A6A6WGZ8"/>
<dbReference type="GeneID" id="54486329"/>
<organism evidence="2 3">
    <name type="scientific">Pseudovirgaria hyperparasitica</name>
    <dbReference type="NCBI Taxonomy" id="470096"/>
    <lineage>
        <taxon>Eukaryota</taxon>
        <taxon>Fungi</taxon>
        <taxon>Dikarya</taxon>
        <taxon>Ascomycota</taxon>
        <taxon>Pezizomycotina</taxon>
        <taxon>Dothideomycetes</taxon>
        <taxon>Dothideomycetes incertae sedis</taxon>
        <taxon>Acrospermales</taxon>
        <taxon>Acrospermaceae</taxon>
        <taxon>Pseudovirgaria</taxon>
    </lineage>
</organism>
<dbReference type="RefSeq" id="XP_033603707.1">
    <property type="nucleotide sequence ID" value="XM_033745275.1"/>
</dbReference>
<evidence type="ECO:0000256" key="1">
    <source>
        <dbReference type="SAM" id="MobiDB-lite"/>
    </source>
</evidence>
<sequence length="148" mass="16991">MSAQRRDQFSDLDSEMEEDDWDNFSLDRIRDENDRDDDSQNIDDDVSEADSSVEASSDDKEPTAKDLAFIVPDTCESSDEDNSSDDELDEKEEDAHVGYIKGDGTFVRLAGYEELMLKAFLTLRILRKHTVERTAQSNRRFVDFSIFS</sequence>
<gene>
    <name evidence="2" type="ORF">EJ05DRAFT_483640</name>
</gene>
<accession>A0A6A6WGZ8</accession>
<feature type="compositionally biased region" description="Acidic residues" evidence="1">
    <location>
        <begin position="34"/>
        <end position="48"/>
    </location>
</feature>